<feature type="region of interest" description="Disordered" evidence="1">
    <location>
        <begin position="72"/>
        <end position="93"/>
    </location>
</feature>
<organism evidence="2 3">
    <name type="scientific">Cymbomonas tetramitiformis</name>
    <dbReference type="NCBI Taxonomy" id="36881"/>
    <lineage>
        <taxon>Eukaryota</taxon>
        <taxon>Viridiplantae</taxon>
        <taxon>Chlorophyta</taxon>
        <taxon>Pyramimonadophyceae</taxon>
        <taxon>Pyramimonadales</taxon>
        <taxon>Pyramimonadaceae</taxon>
        <taxon>Cymbomonas</taxon>
    </lineage>
</organism>
<keyword evidence="3" id="KW-1185">Reference proteome</keyword>
<evidence type="ECO:0000313" key="2">
    <source>
        <dbReference type="EMBL" id="KAK3278769.1"/>
    </source>
</evidence>
<sequence length="93" mass="9805">MVALLSTAATAAAGSAEVEKEVLCWLVKAEVESAASELHWVEPRVISRLPVEAGGALLKLRKLRVKDGLEASAVRSEDGKPGLPEVSRSEGRA</sequence>
<proteinExistence type="predicted"/>
<gene>
    <name evidence="2" type="ORF">CYMTET_13315</name>
</gene>
<protein>
    <submittedName>
        <fullName evidence="2">Uncharacterized protein</fullName>
    </submittedName>
</protein>
<dbReference type="AlphaFoldDB" id="A0AAE0GIN1"/>
<reference evidence="2 3" key="1">
    <citation type="journal article" date="2015" name="Genome Biol. Evol.">
        <title>Comparative Genomics of a Bacterivorous Green Alga Reveals Evolutionary Causalities and Consequences of Phago-Mixotrophic Mode of Nutrition.</title>
        <authorList>
            <person name="Burns J.A."/>
            <person name="Paasch A."/>
            <person name="Narechania A."/>
            <person name="Kim E."/>
        </authorList>
    </citation>
    <scope>NUCLEOTIDE SEQUENCE [LARGE SCALE GENOMIC DNA]</scope>
    <source>
        <strain evidence="2 3">PLY_AMNH</strain>
    </source>
</reference>
<name>A0AAE0GIN1_9CHLO</name>
<evidence type="ECO:0000313" key="3">
    <source>
        <dbReference type="Proteomes" id="UP001190700"/>
    </source>
</evidence>
<accession>A0AAE0GIN1</accession>
<dbReference type="Proteomes" id="UP001190700">
    <property type="component" value="Unassembled WGS sequence"/>
</dbReference>
<dbReference type="EMBL" id="LGRX02005291">
    <property type="protein sequence ID" value="KAK3278769.1"/>
    <property type="molecule type" value="Genomic_DNA"/>
</dbReference>
<evidence type="ECO:0000256" key="1">
    <source>
        <dbReference type="SAM" id="MobiDB-lite"/>
    </source>
</evidence>
<comment type="caution">
    <text evidence="2">The sequence shown here is derived from an EMBL/GenBank/DDBJ whole genome shotgun (WGS) entry which is preliminary data.</text>
</comment>